<keyword evidence="5" id="KW-0496">Mitochondrion</keyword>
<comment type="similarity">
    <text evidence="2">Belongs to the NipSnap family.</text>
</comment>
<dbReference type="GO" id="GO:0005759">
    <property type="term" value="C:mitochondrial matrix"/>
    <property type="evidence" value="ECO:0007669"/>
    <property type="project" value="UniProtKB-SubCell"/>
</dbReference>
<dbReference type="PANTHER" id="PTHR21017">
    <property type="entry name" value="NIPSNAP-RELATED"/>
    <property type="match status" value="1"/>
</dbReference>
<evidence type="ECO:0000256" key="1">
    <source>
        <dbReference type="ARBA" id="ARBA00004305"/>
    </source>
</evidence>
<evidence type="ECO:0000256" key="5">
    <source>
        <dbReference type="ARBA" id="ARBA00023128"/>
    </source>
</evidence>
<accession>A0AAJ7TT20</accession>
<dbReference type="FunFam" id="3.30.70.100:FF:000003">
    <property type="entry name" value="Protein NipSnap homolog 2"/>
    <property type="match status" value="1"/>
</dbReference>
<dbReference type="GO" id="GO:0000423">
    <property type="term" value="P:mitophagy"/>
    <property type="evidence" value="ECO:0007669"/>
    <property type="project" value="UniProtKB-ARBA"/>
</dbReference>
<dbReference type="InterPro" id="IPR012577">
    <property type="entry name" value="NIPSNAP"/>
</dbReference>
<dbReference type="RefSeq" id="XP_032823539.1">
    <property type="nucleotide sequence ID" value="XM_032967648.1"/>
</dbReference>
<dbReference type="AlphaFoldDB" id="A0AAJ7TT20"/>
<name>A0AAJ7TT20_PETMA</name>
<dbReference type="InterPro" id="IPR011008">
    <property type="entry name" value="Dimeric_a/b-barrel"/>
</dbReference>
<keyword evidence="3" id="KW-0809">Transit peptide</keyword>
<gene>
    <name evidence="8" type="primary">LOC116950141</name>
</gene>
<evidence type="ECO:0000313" key="8">
    <source>
        <dbReference type="RefSeq" id="XP_032823539.1"/>
    </source>
</evidence>
<dbReference type="GeneID" id="116950141"/>
<proteinExistence type="inferred from homology"/>
<evidence type="ECO:0000256" key="2">
    <source>
        <dbReference type="ARBA" id="ARBA00005291"/>
    </source>
</evidence>
<keyword evidence="4" id="KW-0072">Autophagy</keyword>
<dbReference type="Gene3D" id="3.30.70.100">
    <property type="match status" value="2"/>
</dbReference>
<dbReference type="PANTHER" id="PTHR21017:SF17">
    <property type="entry name" value="PROTEIN NIPSNAP"/>
    <property type="match status" value="1"/>
</dbReference>
<dbReference type="SUPFAM" id="SSF54909">
    <property type="entry name" value="Dimeric alpha+beta barrel"/>
    <property type="match status" value="2"/>
</dbReference>
<dbReference type="Proteomes" id="UP001318040">
    <property type="component" value="Chromosome 38"/>
</dbReference>
<keyword evidence="7" id="KW-1185">Reference proteome</keyword>
<evidence type="ECO:0000256" key="3">
    <source>
        <dbReference type="ARBA" id="ARBA00022946"/>
    </source>
</evidence>
<reference evidence="8" key="1">
    <citation type="submission" date="2025-08" db="UniProtKB">
        <authorList>
            <consortium name="RefSeq"/>
        </authorList>
    </citation>
    <scope>IDENTIFICATION</scope>
    <source>
        <tissue evidence="8">Sperm</tissue>
    </source>
</reference>
<sequence length="282" mass="33357">MPCTLLARELARGCLGRRSCSLATARCVSVSAACREKERGWLKKMFVQKVDPRTDAHSNLLSKKETSSLYKLQLHNVKPENLEDYNKISAEALMKLHNDESYPCELVGSWNTWYGEQDQAVHLWRYIGGYPTLMDVMNKLRQNKEYLEFRRERSKMLHARKNQLLMEFSFWNEPLPRPGPNIYELRSYRLKPGTMIEWGNNWARAIRFRQENNEAVGGFFSQIGDLYMVHHLWAYKDLQNRDDTRNSAWRKRGWDENVYYTVPLIQQMESRIMIPQPFSPLQ</sequence>
<feature type="domain" description="NIPSNAP" evidence="6">
    <location>
        <begin position="183"/>
        <end position="280"/>
    </location>
</feature>
<evidence type="ECO:0000256" key="4">
    <source>
        <dbReference type="ARBA" id="ARBA00023006"/>
    </source>
</evidence>
<dbReference type="InterPro" id="IPR051557">
    <property type="entry name" value="NipSnap_domain"/>
</dbReference>
<organism evidence="7 8">
    <name type="scientific">Petromyzon marinus</name>
    <name type="common">Sea lamprey</name>
    <dbReference type="NCBI Taxonomy" id="7757"/>
    <lineage>
        <taxon>Eukaryota</taxon>
        <taxon>Metazoa</taxon>
        <taxon>Chordata</taxon>
        <taxon>Craniata</taxon>
        <taxon>Vertebrata</taxon>
        <taxon>Cyclostomata</taxon>
        <taxon>Hyperoartia</taxon>
        <taxon>Petromyzontiformes</taxon>
        <taxon>Petromyzontidae</taxon>
        <taxon>Petromyzon</taxon>
    </lineage>
</organism>
<dbReference type="Pfam" id="PF07978">
    <property type="entry name" value="NIPSNAP"/>
    <property type="match status" value="1"/>
</dbReference>
<dbReference type="KEGG" id="pmrn:116950141"/>
<comment type="subcellular location">
    <subcellularLocation>
        <location evidence="1">Mitochondrion matrix</location>
    </subcellularLocation>
</comment>
<protein>
    <submittedName>
        <fullName evidence="8">Protein NipSnap homolog 1-like</fullName>
    </submittedName>
</protein>
<evidence type="ECO:0000259" key="6">
    <source>
        <dbReference type="Pfam" id="PF07978"/>
    </source>
</evidence>
<evidence type="ECO:0000313" key="7">
    <source>
        <dbReference type="Proteomes" id="UP001318040"/>
    </source>
</evidence>
<dbReference type="FunFam" id="3.30.70.100:FF:000007">
    <property type="entry name" value="protein NipSnap homolog 2"/>
    <property type="match status" value="1"/>
</dbReference>